<evidence type="ECO:0000256" key="9">
    <source>
        <dbReference type="ARBA" id="ARBA00022833"/>
    </source>
</evidence>
<comment type="similarity">
    <text evidence="3 11">Belongs to the peptidase M18 family.</text>
</comment>
<reference evidence="13" key="1">
    <citation type="journal article" date="2019" name="Nat. Commun.">
        <title>Expansion of phycobilisome linker gene families in mesophilic red algae.</title>
        <authorList>
            <person name="Lee J."/>
            <person name="Kim D."/>
            <person name="Bhattacharya D."/>
            <person name="Yoon H.S."/>
        </authorList>
    </citation>
    <scope>NUCLEOTIDE SEQUENCE [LARGE SCALE GENOMIC DNA]</scope>
    <source>
        <strain evidence="13">CCMP 1328</strain>
    </source>
</reference>
<comment type="cofactor">
    <cofactor evidence="2">
        <name>Zn(2+)</name>
        <dbReference type="ChEBI" id="CHEBI:29105"/>
    </cofactor>
</comment>
<keyword evidence="13" id="KW-1185">Reference proteome</keyword>
<sequence>MQTITFIEHEQAKEREQDMPLLAFGLATGALKGVSAGRRPTICEPRIKRGLHVAPHSDKRGVTGGRKGAVRCIVQTSAATIMSQDPSKGLAQPLAEEFCAFVNRAVSPYHAVHLLQNQLDAGGFVRLSEKRAWSKDLKPGGKYYFVRNGSTLCAFTVGGKWDPSNDSSGVAVFGAHTDSPCFKVKPNSDIQSHGYVSLGVECYGGGLWYTWFDRDLTLAGRVLLSDGKFHLVHINRPVLRIPSLAIHLNREVNTAGFQVNKEKHTVPILAMVKKELETAPTDEKKEKQEQVTGIKSRASPLFLQLICSELGVELDEIRDFEFVLSDTQPASTGGASNDFIFSPRLDNLASTFASFKAFMEPDHLSGLAESEDVHMVTYFDHEEVGSDSAHGAGSPLVSEVMRRICRDLDNDAYAAVLHRSFFVSADMAHAIHPNYADKHEPRNRPEIGKGLVIKTNQNQRYATTAYSGYVMRECGRRAAARCEIGFVPIQEFVVPNDVGCGSTIGPIIAANCGIRTVDVGQPQLAMHSIREMCGVCDLWLCKEVYKQFFLSYADLKELDDDVQV</sequence>
<dbReference type="Gene3D" id="3.40.630.10">
    <property type="entry name" value="Zn peptidases"/>
    <property type="match status" value="1"/>
</dbReference>
<evidence type="ECO:0000313" key="13">
    <source>
        <dbReference type="Proteomes" id="UP000324585"/>
    </source>
</evidence>
<evidence type="ECO:0000256" key="6">
    <source>
        <dbReference type="ARBA" id="ARBA00022670"/>
    </source>
</evidence>
<dbReference type="GO" id="GO:0006508">
    <property type="term" value="P:proteolysis"/>
    <property type="evidence" value="ECO:0007669"/>
    <property type="project" value="UniProtKB-KW"/>
</dbReference>
<evidence type="ECO:0000256" key="7">
    <source>
        <dbReference type="ARBA" id="ARBA00022723"/>
    </source>
</evidence>
<dbReference type="PANTHER" id="PTHR28570:SF3">
    <property type="entry name" value="ASPARTYL AMINOPEPTIDASE"/>
    <property type="match status" value="1"/>
</dbReference>
<evidence type="ECO:0000256" key="4">
    <source>
        <dbReference type="ARBA" id="ARBA00011965"/>
    </source>
</evidence>
<dbReference type="OrthoDB" id="9880441at2759"/>
<dbReference type="GO" id="GO:0008270">
    <property type="term" value="F:zinc ion binding"/>
    <property type="evidence" value="ECO:0007669"/>
    <property type="project" value="InterPro"/>
</dbReference>
<dbReference type="CDD" id="cd05658">
    <property type="entry name" value="M18_DAP"/>
    <property type="match status" value="1"/>
</dbReference>
<dbReference type="SUPFAM" id="SSF101821">
    <property type="entry name" value="Aminopeptidase/glucanase lid domain"/>
    <property type="match status" value="1"/>
</dbReference>
<evidence type="ECO:0000256" key="11">
    <source>
        <dbReference type="RuleBase" id="RU004386"/>
    </source>
</evidence>
<name>A0A5J4YUM1_PORPP</name>
<gene>
    <name evidence="12" type="ORF">FVE85_2881</name>
</gene>
<evidence type="ECO:0000256" key="8">
    <source>
        <dbReference type="ARBA" id="ARBA00022801"/>
    </source>
</evidence>
<proteinExistence type="inferred from homology"/>
<comment type="catalytic activity">
    <reaction evidence="1">
        <text>Release of an N-terminal aspartate or glutamate from a peptide, with a preference for aspartate.</text>
        <dbReference type="EC" id="3.4.11.21"/>
    </reaction>
</comment>
<dbReference type="FunFam" id="2.30.250.10:FF:000001">
    <property type="entry name" value="Aspartyl aminopeptidase 1"/>
    <property type="match status" value="1"/>
</dbReference>
<comment type="caution">
    <text evidence="12">The sequence shown here is derived from an EMBL/GenBank/DDBJ whole genome shotgun (WGS) entry which is preliminary data.</text>
</comment>
<keyword evidence="8 11" id="KW-0378">Hydrolase</keyword>
<dbReference type="GO" id="GO:0005737">
    <property type="term" value="C:cytoplasm"/>
    <property type="evidence" value="ECO:0007669"/>
    <property type="project" value="UniProtKB-ARBA"/>
</dbReference>
<accession>A0A5J4YUM1</accession>
<keyword evidence="9 11" id="KW-0862">Zinc</keyword>
<dbReference type="AlphaFoldDB" id="A0A5J4YUM1"/>
<dbReference type="SUPFAM" id="SSF53187">
    <property type="entry name" value="Zn-dependent exopeptidases"/>
    <property type="match status" value="1"/>
</dbReference>
<evidence type="ECO:0000256" key="1">
    <source>
        <dbReference type="ARBA" id="ARBA00001335"/>
    </source>
</evidence>
<keyword evidence="10 11" id="KW-0482">Metalloprotease</keyword>
<dbReference type="Gene3D" id="2.30.250.10">
    <property type="entry name" value="Aminopeptidase i, Domain 2"/>
    <property type="match status" value="1"/>
</dbReference>
<evidence type="ECO:0000256" key="2">
    <source>
        <dbReference type="ARBA" id="ARBA00001947"/>
    </source>
</evidence>
<evidence type="ECO:0000313" key="12">
    <source>
        <dbReference type="EMBL" id="KAA8494640.1"/>
    </source>
</evidence>
<dbReference type="NCBIfam" id="NF002759">
    <property type="entry name" value="PRK02813.1"/>
    <property type="match status" value="1"/>
</dbReference>
<organism evidence="12 13">
    <name type="scientific">Porphyridium purpureum</name>
    <name type="common">Red alga</name>
    <name type="synonym">Porphyridium cruentum</name>
    <dbReference type="NCBI Taxonomy" id="35688"/>
    <lineage>
        <taxon>Eukaryota</taxon>
        <taxon>Rhodophyta</taxon>
        <taxon>Bangiophyceae</taxon>
        <taxon>Porphyridiales</taxon>
        <taxon>Porphyridiaceae</taxon>
        <taxon>Porphyridium</taxon>
    </lineage>
</organism>
<dbReference type="EC" id="3.4.11.21" evidence="4"/>
<dbReference type="GO" id="GO:0004177">
    <property type="term" value="F:aminopeptidase activity"/>
    <property type="evidence" value="ECO:0007669"/>
    <property type="project" value="UniProtKB-KW"/>
</dbReference>
<dbReference type="PRINTS" id="PR00932">
    <property type="entry name" value="AMINO1PTASE"/>
</dbReference>
<keyword evidence="5 11" id="KW-0031">Aminopeptidase</keyword>
<protein>
    <recommendedName>
        <fullName evidence="4">aspartyl aminopeptidase</fullName>
        <ecNumber evidence="4">3.4.11.21</ecNumber>
    </recommendedName>
</protein>
<evidence type="ECO:0000256" key="10">
    <source>
        <dbReference type="ARBA" id="ARBA00023049"/>
    </source>
</evidence>
<dbReference type="GO" id="GO:0008237">
    <property type="term" value="F:metallopeptidase activity"/>
    <property type="evidence" value="ECO:0007669"/>
    <property type="project" value="UniProtKB-KW"/>
</dbReference>
<evidence type="ECO:0000256" key="5">
    <source>
        <dbReference type="ARBA" id="ARBA00022438"/>
    </source>
</evidence>
<keyword evidence="7 11" id="KW-0479">Metal-binding</keyword>
<dbReference type="InterPro" id="IPR001948">
    <property type="entry name" value="Peptidase_M18"/>
</dbReference>
<evidence type="ECO:0000256" key="3">
    <source>
        <dbReference type="ARBA" id="ARBA00008290"/>
    </source>
</evidence>
<keyword evidence="6 11" id="KW-0645">Protease</keyword>
<dbReference type="PANTHER" id="PTHR28570">
    <property type="entry name" value="ASPARTYL AMINOPEPTIDASE"/>
    <property type="match status" value="1"/>
</dbReference>
<dbReference type="Pfam" id="PF02127">
    <property type="entry name" value="Peptidase_M18"/>
    <property type="match status" value="1"/>
</dbReference>
<dbReference type="Proteomes" id="UP000324585">
    <property type="component" value="Unassembled WGS sequence"/>
</dbReference>
<dbReference type="OMA" id="GPILKVN"/>
<dbReference type="EMBL" id="VRMN01000004">
    <property type="protein sequence ID" value="KAA8494640.1"/>
    <property type="molecule type" value="Genomic_DNA"/>
</dbReference>
<dbReference type="InterPro" id="IPR023358">
    <property type="entry name" value="Peptidase_M18_dom2"/>
</dbReference>